<proteinExistence type="predicted"/>
<protein>
    <submittedName>
        <fullName evidence="2">Uncharacterized protein</fullName>
    </submittedName>
</protein>
<keyword evidence="1" id="KW-0472">Membrane</keyword>
<evidence type="ECO:0000256" key="1">
    <source>
        <dbReference type="SAM" id="Phobius"/>
    </source>
</evidence>
<keyword evidence="1" id="KW-1133">Transmembrane helix</keyword>
<evidence type="ECO:0000313" key="3">
    <source>
        <dbReference type="Proteomes" id="UP000700596"/>
    </source>
</evidence>
<name>A0A9P9IIN2_9PLEO</name>
<evidence type="ECO:0000313" key="2">
    <source>
        <dbReference type="EMBL" id="KAH7120919.1"/>
    </source>
</evidence>
<feature type="transmembrane region" description="Helical" evidence="1">
    <location>
        <begin position="190"/>
        <end position="211"/>
    </location>
</feature>
<dbReference type="EMBL" id="JAGMWT010000010">
    <property type="protein sequence ID" value="KAH7120919.1"/>
    <property type="molecule type" value="Genomic_DNA"/>
</dbReference>
<dbReference type="AlphaFoldDB" id="A0A9P9IIN2"/>
<accession>A0A9P9IIN2</accession>
<dbReference type="Proteomes" id="UP000700596">
    <property type="component" value="Unassembled WGS sequence"/>
</dbReference>
<sequence>MEPPYPPLTTTFTPPPGCFGTFPSWAIHGTVHWFLQAETWNATTCFPTSFQFNPTATVTYSPGICPSGWTSACNSLKTFIGSIETIHTCCPSGLGCFPKDPDHRWESNFPCASPLYNIDRSAWSIPATASVASSQYNYAIQIMSQNSPSPGLSNTPTRTSVSAGTSSGSVLPSIVIPYPPRPGLAPGAKAAIAVGTILGVIFLAVIVYMAWRLGRQRRGTPVVSQPEAMQQPVQAYWGNSEGLRGQPFNTGNLNANQNPAMELGVEEPRK</sequence>
<keyword evidence="1" id="KW-0812">Transmembrane</keyword>
<comment type="caution">
    <text evidence="2">The sequence shown here is derived from an EMBL/GenBank/DDBJ whole genome shotgun (WGS) entry which is preliminary data.</text>
</comment>
<organism evidence="2 3">
    <name type="scientific">Dendryphion nanum</name>
    <dbReference type="NCBI Taxonomy" id="256645"/>
    <lineage>
        <taxon>Eukaryota</taxon>
        <taxon>Fungi</taxon>
        <taxon>Dikarya</taxon>
        <taxon>Ascomycota</taxon>
        <taxon>Pezizomycotina</taxon>
        <taxon>Dothideomycetes</taxon>
        <taxon>Pleosporomycetidae</taxon>
        <taxon>Pleosporales</taxon>
        <taxon>Torulaceae</taxon>
        <taxon>Dendryphion</taxon>
    </lineage>
</organism>
<gene>
    <name evidence="2" type="ORF">B0J11DRAFT_52026</name>
</gene>
<keyword evidence="3" id="KW-1185">Reference proteome</keyword>
<dbReference type="OrthoDB" id="3563651at2759"/>
<reference evidence="2" key="1">
    <citation type="journal article" date="2021" name="Nat. Commun.">
        <title>Genetic determinants of endophytism in the Arabidopsis root mycobiome.</title>
        <authorList>
            <person name="Mesny F."/>
            <person name="Miyauchi S."/>
            <person name="Thiergart T."/>
            <person name="Pickel B."/>
            <person name="Atanasova L."/>
            <person name="Karlsson M."/>
            <person name="Huettel B."/>
            <person name="Barry K.W."/>
            <person name="Haridas S."/>
            <person name="Chen C."/>
            <person name="Bauer D."/>
            <person name="Andreopoulos W."/>
            <person name="Pangilinan J."/>
            <person name="LaButti K."/>
            <person name="Riley R."/>
            <person name="Lipzen A."/>
            <person name="Clum A."/>
            <person name="Drula E."/>
            <person name="Henrissat B."/>
            <person name="Kohler A."/>
            <person name="Grigoriev I.V."/>
            <person name="Martin F.M."/>
            <person name="Hacquard S."/>
        </authorList>
    </citation>
    <scope>NUCLEOTIDE SEQUENCE</scope>
    <source>
        <strain evidence="2">MPI-CAGE-CH-0243</strain>
    </source>
</reference>